<sequence>MEGEEGSSKKIRSTTELPLEIRRARGTLVASALGEARPTEPYIPPSPKERERRTSESTDKKAADLAAIPFVLVFNLTHADFVFRKVEIMRVVIETSYLPSNISFLANLSSFEVISWLFHYIALENWRRCSECRPLMGRCGGNVDQAFTARKEANDGYNA</sequence>
<evidence type="ECO:0000313" key="2">
    <source>
        <dbReference type="EMBL" id="KAJ4966629.1"/>
    </source>
</evidence>
<dbReference type="EMBL" id="JAMYWD010000007">
    <property type="protein sequence ID" value="KAJ4966629.1"/>
    <property type="molecule type" value="Genomic_DNA"/>
</dbReference>
<comment type="caution">
    <text evidence="2">The sequence shown here is derived from an EMBL/GenBank/DDBJ whole genome shotgun (WGS) entry which is preliminary data.</text>
</comment>
<reference evidence="2" key="1">
    <citation type="journal article" date="2023" name="Plant J.">
        <title>The genome of the king protea, Protea cynaroides.</title>
        <authorList>
            <person name="Chang J."/>
            <person name="Duong T.A."/>
            <person name="Schoeman C."/>
            <person name="Ma X."/>
            <person name="Roodt D."/>
            <person name="Barker N."/>
            <person name="Li Z."/>
            <person name="Van de Peer Y."/>
            <person name="Mizrachi E."/>
        </authorList>
    </citation>
    <scope>NUCLEOTIDE SEQUENCE</scope>
    <source>
        <tissue evidence="2">Young leaves</tissue>
    </source>
</reference>
<evidence type="ECO:0000256" key="1">
    <source>
        <dbReference type="SAM" id="MobiDB-lite"/>
    </source>
</evidence>
<evidence type="ECO:0000313" key="3">
    <source>
        <dbReference type="Proteomes" id="UP001141806"/>
    </source>
</evidence>
<proteinExistence type="predicted"/>
<gene>
    <name evidence="2" type="ORF">NE237_018478</name>
</gene>
<dbReference type="AlphaFoldDB" id="A0A9Q0QP80"/>
<protein>
    <submittedName>
        <fullName evidence="2">Uncharacterized protein</fullName>
    </submittedName>
</protein>
<organism evidence="2 3">
    <name type="scientific">Protea cynaroides</name>
    <dbReference type="NCBI Taxonomy" id="273540"/>
    <lineage>
        <taxon>Eukaryota</taxon>
        <taxon>Viridiplantae</taxon>
        <taxon>Streptophyta</taxon>
        <taxon>Embryophyta</taxon>
        <taxon>Tracheophyta</taxon>
        <taxon>Spermatophyta</taxon>
        <taxon>Magnoliopsida</taxon>
        <taxon>Proteales</taxon>
        <taxon>Proteaceae</taxon>
        <taxon>Protea</taxon>
    </lineage>
</organism>
<accession>A0A9Q0QP80</accession>
<keyword evidence="3" id="KW-1185">Reference proteome</keyword>
<dbReference type="Proteomes" id="UP001141806">
    <property type="component" value="Unassembled WGS sequence"/>
</dbReference>
<name>A0A9Q0QP80_9MAGN</name>
<feature type="compositionally biased region" description="Basic and acidic residues" evidence="1">
    <location>
        <begin position="47"/>
        <end position="60"/>
    </location>
</feature>
<feature type="region of interest" description="Disordered" evidence="1">
    <location>
        <begin position="30"/>
        <end position="60"/>
    </location>
</feature>